<feature type="compositionally biased region" description="Polar residues" evidence="6">
    <location>
        <begin position="12"/>
        <end position="22"/>
    </location>
</feature>
<gene>
    <name evidence="8" type="ORF">SAMN05878503_11826</name>
</gene>
<feature type="region of interest" description="Disordered" evidence="6">
    <location>
        <begin position="1"/>
        <end position="25"/>
    </location>
</feature>
<evidence type="ECO:0000256" key="2">
    <source>
        <dbReference type="ARBA" id="ARBA00022691"/>
    </source>
</evidence>
<dbReference type="CDD" id="cd01335">
    <property type="entry name" value="Radical_SAM"/>
    <property type="match status" value="1"/>
</dbReference>
<keyword evidence="5" id="KW-0411">Iron-sulfur</keyword>
<evidence type="ECO:0000256" key="5">
    <source>
        <dbReference type="ARBA" id="ARBA00023014"/>
    </source>
</evidence>
<dbReference type="Gene3D" id="3.20.20.70">
    <property type="entry name" value="Aldolase class I"/>
    <property type="match status" value="1"/>
</dbReference>
<keyword evidence="3" id="KW-0479">Metal-binding</keyword>
<dbReference type="RefSeq" id="WP_097031496.1">
    <property type="nucleotide sequence ID" value="NZ_OAOQ01000018.1"/>
</dbReference>
<dbReference type="InterPro" id="IPR013785">
    <property type="entry name" value="Aldolase_TIM"/>
</dbReference>
<evidence type="ECO:0000256" key="3">
    <source>
        <dbReference type="ARBA" id="ARBA00022723"/>
    </source>
</evidence>
<dbReference type="Proteomes" id="UP000219467">
    <property type="component" value="Unassembled WGS sequence"/>
</dbReference>
<dbReference type="Pfam" id="PF04055">
    <property type="entry name" value="Radical_SAM"/>
    <property type="match status" value="1"/>
</dbReference>
<evidence type="ECO:0000259" key="7">
    <source>
        <dbReference type="PROSITE" id="PS51918"/>
    </source>
</evidence>
<dbReference type="SUPFAM" id="SSF102114">
    <property type="entry name" value="Radical SAM enzymes"/>
    <property type="match status" value="1"/>
</dbReference>
<dbReference type="InterPro" id="IPR050377">
    <property type="entry name" value="Radical_SAM_PqqE_MftC-like"/>
</dbReference>
<feature type="domain" description="Radical SAM core" evidence="7">
    <location>
        <begin position="27"/>
        <end position="246"/>
    </location>
</feature>
<accession>A0A285D3S3</accession>
<dbReference type="SFLD" id="SFLDG01067">
    <property type="entry name" value="SPASM/twitch_domain_containing"/>
    <property type="match status" value="1"/>
</dbReference>
<dbReference type="PROSITE" id="PS51918">
    <property type="entry name" value="RADICAL_SAM"/>
    <property type="match status" value="1"/>
</dbReference>
<comment type="cofactor">
    <cofactor evidence="1">
        <name>[4Fe-4S] cluster</name>
        <dbReference type="ChEBI" id="CHEBI:49883"/>
    </cofactor>
</comment>
<name>A0A285D3S3_9RHOB</name>
<sequence length="334" mass="36883">MTDSPLDRFRIGTTSPAGSGQKRSGLRDHDRWVSVAMEFRCNLRCTHCMIEGAMSRLQGASDAEFSAVLDRQAAERPWDGLVLTGAEITLRHDLARIVARARGAGFAHVRVQTHGMQLHRRDYLDRLVAAGVDEFFISVTAATGPRHDAITKVPGSWRRMRTGLDLIEAHHPGVQVITNTVITAESVDDLPGIVAAFGGYACIVQHEFWNYFPMSEIDGKALCVPLADVLPPLRTAIAAARTLGRHVEVKNIPECLLGDDAPLLVNTQPLLVIDPQFWTDFDLNDFYRCPHRGLCTSTECLGLTAAYIRRFGDEGALLRPLRAPIAGRARQEIR</sequence>
<keyword evidence="9" id="KW-1185">Reference proteome</keyword>
<dbReference type="GO" id="GO:0003824">
    <property type="term" value="F:catalytic activity"/>
    <property type="evidence" value="ECO:0007669"/>
    <property type="project" value="InterPro"/>
</dbReference>
<dbReference type="PANTHER" id="PTHR11228">
    <property type="entry name" value="RADICAL SAM DOMAIN PROTEIN"/>
    <property type="match status" value="1"/>
</dbReference>
<dbReference type="PANTHER" id="PTHR11228:SF7">
    <property type="entry name" value="PQQA PEPTIDE CYCLASE"/>
    <property type="match status" value="1"/>
</dbReference>
<dbReference type="InterPro" id="IPR007197">
    <property type="entry name" value="rSAM"/>
</dbReference>
<protein>
    <submittedName>
        <fullName evidence="8">Radical SAM family protein</fullName>
    </submittedName>
</protein>
<evidence type="ECO:0000256" key="1">
    <source>
        <dbReference type="ARBA" id="ARBA00001966"/>
    </source>
</evidence>
<dbReference type="SFLD" id="SFLDS00029">
    <property type="entry name" value="Radical_SAM"/>
    <property type="match status" value="1"/>
</dbReference>
<evidence type="ECO:0000313" key="8">
    <source>
        <dbReference type="EMBL" id="SNX73966.1"/>
    </source>
</evidence>
<dbReference type="OrthoDB" id="9792276at2"/>
<dbReference type="GO" id="GO:0046872">
    <property type="term" value="F:metal ion binding"/>
    <property type="evidence" value="ECO:0007669"/>
    <property type="project" value="UniProtKB-KW"/>
</dbReference>
<evidence type="ECO:0000256" key="6">
    <source>
        <dbReference type="SAM" id="MobiDB-lite"/>
    </source>
</evidence>
<dbReference type="GO" id="GO:0051536">
    <property type="term" value="F:iron-sulfur cluster binding"/>
    <property type="evidence" value="ECO:0007669"/>
    <property type="project" value="UniProtKB-KW"/>
</dbReference>
<evidence type="ECO:0000313" key="9">
    <source>
        <dbReference type="Proteomes" id="UP000219467"/>
    </source>
</evidence>
<keyword evidence="4" id="KW-0408">Iron</keyword>
<reference evidence="9" key="1">
    <citation type="submission" date="2017-08" db="EMBL/GenBank/DDBJ databases">
        <authorList>
            <person name="Varghese N."/>
            <person name="Submissions S."/>
        </authorList>
    </citation>
    <scope>NUCLEOTIDE SEQUENCE [LARGE SCALE GENOMIC DNA]</scope>
    <source>
        <strain evidence="9">JA234</strain>
    </source>
</reference>
<organism evidence="8 9">
    <name type="scientific">Cereibacter ovatus</name>
    <dbReference type="NCBI Taxonomy" id="439529"/>
    <lineage>
        <taxon>Bacteria</taxon>
        <taxon>Pseudomonadati</taxon>
        <taxon>Pseudomonadota</taxon>
        <taxon>Alphaproteobacteria</taxon>
        <taxon>Rhodobacterales</taxon>
        <taxon>Paracoccaceae</taxon>
        <taxon>Cereibacter</taxon>
    </lineage>
</organism>
<dbReference type="InterPro" id="IPR058240">
    <property type="entry name" value="rSAM_sf"/>
</dbReference>
<keyword evidence="2" id="KW-0949">S-adenosyl-L-methionine</keyword>
<feature type="compositionally biased region" description="Basic and acidic residues" evidence="6">
    <location>
        <begin position="1"/>
        <end position="10"/>
    </location>
</feature>
<dbReference type="AlphaFoldDB" id="A0A285D3S3"/>
<evidence type="ECO:0000256" key="4">
    <source>
        <dbReference type="ARBA" id="ARBA00023004"/>
    </source>
</evidence>
<proteinExistence type="predicted"/>
<dbReference type="EMBL" id="OAOQ01000018">
    <property type="protein sequence ID" value="SNX73966.1"/>
    <property type="molecule type" value="Genomic_DNA"/>
</dbReference>